<dbReference type="NCBIfam" id="NF008712">
    <property type="entry name" value="PRK11715.1-1"/>
    <property type="match status" value="1"/>
</dbReference>
<dbReference type="STRING" id="49280.A9996_01150"/>
<dbReference type="InterPro" id="IPR010364">
    <property type="entry name" value="Uncharacterised_IM_CreD"/>
</dbReference>
<dbReference type="GO" id="GO:0005886">
    <property type="term" value="C:plasma membrane"/>
    <property type="evidence" value="ECO:0007669"/>
    <property type="project" value="TreeGrafter"/>
</dbReference>
<accession>A0A1A7R6C3</accession>
<dbReference type="PANTHER" id="PTHR30092">
    <property type="entry name" value="INNER MEMBRANE PROTEIN CRED"/>
    <property type="match status" value="1"/>
</dbReference>
<dbReference type="EMBL" id="QLLQ01000001">
    <property type="protein sequence ID" value="RAJ28034.1"/>
    <property type="molecule type" value="Genomic_DNA"/>
</dbReference>
<dbReference type="PIRSF" id="PIRSF004548">
    <property type="entry name" value="CreD"/>
    <property type="match status" value="1"/>
</dbReference>
<feature type="transmembrane region" description="Helical" evidence="1">
    <location>
        <begin position="355"/>
        <end position="374"/>
    </location>
</feature>
<feature type="transmembrane region" description="Helical" evidence="1">
    <location>
        <begin position="410"/>
        <end position="427"/>
    </location>
</feature>
<keyword evidence="3" id="KW-1185">Reference proteome</keyword>
<proteinExistence type="predicted"/>
<dbReference type="Pfam" id="PF06123">
    <property type="entry name" value="CreD"/>
    <property type="match status" value="1"/>
</dbReference>
<keyword evidence="1" id="KW-0812">Transmembrane</keyword>
<dbReference type="RefSeq" id="WP_066430014.1">
    <property type="nucleotide sequence ID" value="NZ_LZRN01000002.1"/>
</dbReference>
<organism evidence="2 3">
    <name type="scientific">Gelidibacter algens</name>
    <dbReference type="NCBI Taxonomy" id="49280"/>
    <lineage>
        <taxon>Bacteria</taxon>
        <taxon>Pseudomonadati</taxon>
        <taxon>Bacteroidota</taxon>
        <taxon>Flavobacteriia</taxon>
        <taxon>Flavobacteriales</taxon>
        <taxon>Flavobacteriaceae</taxon>
        <taxon>Gelidibacter</taxon>
    </lineage>
</organism>
<dbReference type="AlphaFoldDB" id="A0A1A7R6C3"/>
<keyword evidence="1" id="KW-1133">Transmembrane helix</keyword>
<keyword evidence="1" id="KW-0472">Membrane</keyword>
<feature type="transmembrane region" description="Helical" evidence="1">
    <location>
        <begin position="22"/>
        <end position="43"/>
    </location>
</feature>
<evidence type="ECO:0000313" key="2">
    <source>
        <dbReference type="EMBL" id="RAJ28034.1"/>
    </source>
</evidence>
<feature type="transmembrane region" description="Helical" evidence="1">
    <location>
        <begin position="433"/>
        <end position="451"/>
    </location>
</feature>
<dbReference type="OrthoDB" id="9791851at2"/>
<feature type="transmembrane region" description="Helical" evidence="1">
    <location>
        <begin position="380"/>
        <end position="398"/>
    </location>
</feature>
<dbReference type="Proteomes" id="UP000248987">
    <property type="component" value="Unassembled WGS sequence"/>
</dbReference>
<dbReference type="PANTHER" id="PTHR30092:SF0">
    <property type="entry name" value="INNER MEMBRANE PROTEIN CRED"/>
    <property type="match status" value="1"/>
</dbReference>
<reference evidence="2 3" key="1">
    <citation type="submission" date="2018-06" db="EMBL/GenBank/DDBJ databases">
        <title>Genomic Encyclopedia of Archaeal and Bacterial Type Strains, Phase II (KMG-II): from individual species to whole genera.</title>
        <authorList>
            <person name="Goeker M."/>
        </authorList>
    </citation>
    <scope>NUCLEOTIDE SEQUENCE [LARGE SCALE GENOMIC DNA]</scope>
    <source>
        <strain evidence="2 3">DSM 12408</strain>
    </source>
</reference>
<evidence type="ECO:0000256" key="1">
    <source>
        <dbReference type="SAM" id="Phobius"/>
    </source>
</evidence>
<sequence>MEHTEKQSPQPNKFSNWLKTSITARMIMVGFLILILLIPLSYINSLITERSFRQQDVVNEINDKWGNNVLLYGPILKLPYNTYSQTSTFNEKTKTYLKETQTHINYAYIFPESLDADVTVNSKTLNRGNFESAVFTTNMAFKGHFIPTDLADKGIKTDAIIWDKASVIFKTSNLKGIKSELILKLNDNSYTFQTNYSDDQQSNDGHLDTLESGFLKIDDAQNQGNSEFSMAMSFNGSKQIELIPVGKTTTMSMASNWPDPSFIGNYLPNDESKTISKDGFEAHWSVLHINRAFSQQHLNKIPNLNEFAFGTKFMVMVDEYQKSERSAKYGFLVIGLTFLIFFLMQTMSKINIHPFQYLMIGIALTMFYTLLVSISEHSNFLKAYLIAGISVITLIALYSKSILTNWKFPMFIGASLTALYTFIYVIIQLENYALLVGSIGLFLILAIVMFISRKIDWNNG</sequence>
<comment type="caution">
    <text evidence="2">The sequence shown here is derived from an EMBL/GenBank/DDBJ whole genome shotgun (WGS) entry which is preliminary data.</text>
</comment>
<gene>
    <name evidence="2" type="ORF">LX77_00609</name>
</gene>
<protein>
    <submittedName>
        <fullName evidence="2">Inner membrane protein</fullName>
    </submittedName>
</protein>
<name>A0A1A7R6C3_9FLAO</name>
<feature type="transmembrane region" description="Helical" evidence="1">
    <location>
        <begin position="326"/>
        <end position="343"/>
    </location>
</feature>
<evidence type="ECO:0000313" key="3">
    <source>
        <dbReference type="Proteomes" id="UP000248987"/>
    </source>
</evidence>